<dbReference type="EC" id="3.4.21.38" evidence="18"/>
<evidence type="ECO:0000259" key="28">
    <source>
        <dbReference type="PROSITE" id="PS50240"/>
    </source>
</evidence>
<evidence type="ECO:0000256" key="24">
    <source>
        <dbReference type="RuleBase" id="RU363034"/>
    </source>
</evidence>
<evidence type="ECO:0000256" key="11">
    <source>
        <dbReference type="ARBA" id="ARBA00023084"/>
    </source>
</evidence>
<keyword evidence="13 23" id="KW-1015">Disulfide bond</keyword>
<accession>A0A9D3WMM7</accession>
<dbReference type="PROSITE" id="PS00021">
    <property type="entry name" value="KRINGLE_1"/>
    <property type="match status" value="1"/>
</dbReference>
<keyword evidence="11" id="KW-0094">Blood coagulation</keyword>
<feature type="disulfide bond" evidence="23">
    <location>
        <begin position="203"/>
        <end position="229"/>
    </location>
</feature>
<dbReference type="GO" id="GO:0004252">
    <property type="term" value="F:serine-type endopeptidase activity"/>
    <property type="evidence" value="ECO:0007669"/>
    <property type="project" value="UniProtKB-EC"/>
</dbReference>
<evidence type="ECO:0000256" key="19">
    <source>
        <dbReference type="ARBA" id="ARBA00039367"/>
    </source>
</evidence>
<dbReference type="PROSITE" id="PS50070">
    <property type="entry name" value="KRINGLE_2"/>
    <property type="match status" value="1"/>
</dbReference>
<dbReference type="Gene3D" id="2.40.20.10">
    <property type="entry name" value="Plasminogen Kringle 4"/>
    <property type="match status" value="1"/>
</dbReference>
<dbReference type="CDD" id="cd00054">
    <property type="entry name" value="EGF_CA"/>
    <property type="match status" value="1"/>
</dbReference>
<keyword evidence="5 24" id="KW-0645">Protease</keyword>
<evidence type="ECO:0000256" key="15">
    <source>
        <dbReference type="ARBA" id="ARBA00023281"/>
    </source>
</evidence>
<evidence type="ECO:0000256" key="6">
    <source>
        <dbReference type="ARBA" id="ARBA00022696"/>
    </source>
</evidence>
<dbReference type="SMART" id="SM00179">
    <property type="entry name" value="EGF_CA"/>
    <property type="match status" value="1"/>
</dbReference>
<organism evidence="30 31">
    <name type="scientific">Mauremys mutica</name>
    <name type="common">yellowpond turtle</name>
    <dbReference type="NCBI Taxonomy" id="74926"/>
    <lineage>
        <taxon>Eukaryota</taxon>
        <taxon>Metazoa</taxon>
        <taxon>Chordata</taxon>
        <taxon>Craniata</taxon>
        <taxon>Vertebrata</taxon>
        <taxon>Euteleostomi</taxon>
        <taxon>Archelosauria</taxon>
        <taxon>Testudinata</taxon>
        <taxon>Testudines</taxon>
        <taxon>Cryptodira</taxon>
        <taxon>Durocryptodira</taxon>
        <taxon>Testudinoidea</taxon>
        <taxon>Geoemydidae</taxon>
        <taxon>Geoemydinae</taxon>
        <taxon>Mauremys</taxon>
    </lineage>
</organism>
<dbReference type="PROSITE" id="PS01253">
    <property type="entry name" value="FN1_1"/>
    <property type="match status" value="1"/>
</dbReference>
<feature type="domain" description="Fibronectin type-II" evidence="29">
    <location>
        <begin position="198"/>
        <end position="246"/>
    </location>
</feature>
<feature type="region of interest" description="Disordered" evidence="25">
    <location>
        <begin position="461"/>
        <end position="488"/>
    </location>
</feature>
<dbReference type="SUPFAM" id="SSF50494">
    <property type="entry name" value="Trypsin-like serine proteases"/>
    <property type="match status" value="1"/>
</dbReference>
<comment type="caution">
    <text evidence="21">Lacks conserved residue(s) required for the propagation of feature annotation.</text>
</comment>
<dbReference type="InterPro" id="IPR001254">
    <property type="entry name" value="Trypsin_dom"/>
</dbReference>
<feature type="domain" description="EGF-like" evidence="26">
    <location>
        <begin position="250"/>
        <end position="286"/>
    </location>
</feature>
<dbReference type="PROSITE" id="PS50240">
    <property type="entry name" value="TRYPSIN_DOM"/>
    <property type="match status" value="1"/>
</dbReference>
<dbReference type="AlphaFoldDB" id="A0A9D3WMM7"/>
<dbReference type="GO" id="GO:0005509">
    <property type="term" value="F:calcium ion binding"/>
    <property type="evidence" value="ECO:0007669"/>
    <property type="project" value="InterPro"/>
</dbReference>
<dbReference type="CDD" id="cd00108">
    <property type="entry name" value="KR"/>
    <property type="match status" value="1"/>
</dbReference>
<feature type="disulfide bond" evidence="21">
    <location>
        <begin position="355"/>
        <end position="364"/>
    </location>
</feature>
<gene>
    <name evidence="30" type="ORF">KIL84_015696</name>
</gene>
<evidence type="ECO:0000256" key="25">
    <source>
        <dbReference type="SAM" id="MobiDB-lite"/>
    </source>
</evidence>
<dbReference type="PRINTS" id="PR00013">
    <property type="entry name" value="FNTYPEII"/>
</dbReference>
<evidence type="ECO:0000256" key="4">
    <source>
        <dbReference type="ARBA" id="ARBA00022572"/>
    </source>
</evidence>
<dbReference type="GO" id="GO:0042730">
    <property type="term" value="P:fibrinolysis"/>
    <property type="evidence" value="ECO:0007669"/>
    <property type="project" value="UniProtKB-KW"/>
</dbReference>
<evidence type="ECO:0000256" key="18">
    <source>
        <dbReference type="ARBA" id="ARBA00039013"/>
    </source>
</evidence>
<feature type="disulfide bond" evidence="23">
    <location>
        <begin position="217"/>
        <end position="244"/>
    </location>
</feature>
<dbReference type="EMBL" id="JAHDVG010000487">
    <property type="protein sequence ID" value="KAH1166524.1"/>
    <property type="molecule type" value="Genomic_DNA"/>
</dbReference>
<dbReference type="InterPro" id="IPR038178">
    <property type="entry name" value="Kringle_sf"/>
</dbReference>
<dbReference type="PROSITE" id="PS00135">
    <property type="entry name" value="TRYPSIN_SER"/>
    <property type="match status" value="1"/>
</dbReference>
<dbReference type="InterPro" id="IPR000083">
    <property type="entry name" value="Fibronectin_type1"/>
</dbReference>
<dbReference type="CDD" id="cd00062">
    <property type="entry name" value="FN2"/>
    <property type="match status" value="1"/>
</dbReference>
<dbReference type="Gene3D" id="2.40.10.10">
    <property type="entry name" value="Trypsin-like serine proteases"/>
    <property type="match status" value="1"/>
</dbReference>
<evidence type="ECO:0000256" key="16">
    <source>
        <dbReference type="ARBA" id="ARBA00036304"/>
    </source>
</evidence>
<dbReference type="SMART" id="SM00020">
    <property type="entry name" value="Tryp_SPc"/>
    <property type="match status" value="1"/>
</dbReference>
<protein>
    <recommendedName>
        <fullName evidence="19">Coagulation factor XII</fullName>
        <ecNumber evidence="18">3.4.21.38</ecNumber>
    </recommendedName>
    <alternativeName>
        <fullName evidence="20">Hageman factor</fullName>
    </alternativeName>
</protein>
<dbReference type="InterPro" id="IPR043504">
    <property type="entry name" value="Peptidase_S1_PA_chymotrypsin"/>
</dbReference>
<dbReference type="InterPro" id="IPR000742">
    <property type="entry name" value="EGF"/>
</dbReference>
<dbReference type="Pfam" id="PF00040">
    <property type="entry name" value="fn2"/>
    <property type="match status" value="1"/>
</dbReference>
<keyword evidence="4 22" id="KW-0420">Kringle</keyword>
<keyword evidence="6" id="KW-0356">Hemostasis</keyword>
<evidence type="ECO:0000256" key="13">
    <source>
        <dbReference type="ARBA" id="ARBA00023157"/>
    </source>
</evidence>
<dbReference type="Pfam" id="PF00051">
    <property type="entry name" value="Kringle"/>
    <property type="match status" value="1"/>
</dbReference>
<evidence type="ECO:0000256" key="8">
    <source>
        <dbReference type="ARBA" id="ARBA00022737"/>
    </source>
</evidence>
<evidence type="ECO:0000256" key="10">
    <source>
        <dbReference type="ARBA" id="ARBA00022825"/>
    </source>
</evidence>
<evidence type="ECO:0000256" key="9">
    <source>
        <dbReference type="ARBA" id="ARBA00022801"/>
    </source>
</evidence>
<evidence type="ECO:0000259" key="26">
    <source>
        <dbReference type="PROSITE" id="PS50026"/>
    </source>
</evidence>
<name>A0A9D3WMM7_9SAUR</name>
<dbReference type="InterPro" id="IPR018056">
    <property type="entry name" value="Kringle_CS"/>
</dbReference>
<evidence type="ECO:0000256" key="21">
    <source>
        <dbReference type="PROSITE-ProRule" id="PRU00076"/>
    </source>
</evidence>
<dbReference type="InterPro" id="IPR050127">
    <property type="entry name" value="Serine_Proteases_S1"/>
</dbReference>
<dbReference type="InterPro" id="IPR000001">
    <property type="entry name" value="Kringle"/>
</dbReference>
<keyword evidence="9 24" id="KW-0378">Hydrolase</keyword>
<evidence type="ECO:0000256" key="3">
    <source>
        <dbReference type="ARBA" id="ARBA00022536"/>
    </source>
</evidence>
<dbReference type="SUPFAM" id="SSF57440">
    <property type="entry name" value="Kringle-like"/>
    <property type="match status" value="2"/>
</dbReference>
<dbReference type="FunFam" id="2.40.10.10:FF:000003">
    <property type="entry name" value="Transmembrane serine protease 3"/>
    <property type="match status" value="1"/>
</dbReference>
<feature type="domain" description="EGF-like" evidence="26">
    <location>
        <begin position="329"/>
        <end position="365"/>
    </location>
</feature>
<evidence type="ECO:0000256" key="20">
    <source>
        <dbReference type="ARBA" id="ARBA00042651"/>
    </source>
</evidence>
<dbReference type="SMART" id="SM00059">
    <property type="entry name" value="FN2"/>
    <property type="match status" value="1"/>
</dbReference>
<dbReference type="PROSITE" id="PS50026">
    <property type="entry name" value="EGF_3"/>
    <property type="match status" value="2"/>
</dbReference>
<dbReference type="InterPro" id="IPR000562">
    <property type="entry name" value="FN_type2_dom"/>
</dbReference>
<comment type="catalytic activity">
    <reaction evidence="16">
        <text>Selective cleavage of Arg-|-Ile bonds in factor VII to form factor VIIa and factor XI to form factor XIa.</text>
        <dbReference type="EC" id="3.4.21.38"/>
    </reaction>
</comment>
<keyword evidence="15" id="KW-0280">Fibrinolysis</keyword>
<dbReference type="GO" id="GO:0005615">
    <property type="term" value="C:extracellular space"/>
    <property type="evidence" value="ECO:0007669"/>
    <property type="project" value="TreeGrafter"/>
</dbReference>
<dbReference type="FunFam" id="2.40.20.10:FF:000016">
    <property type="entry name" value="Coagulation factor XII"/>
    <property type="match status" value="1"/>
</dbReference>
<keyword evidence="2" id="KW-0964">Secreted</keyword>
<dbReference type="InterPro" id="IPR033116">
    <property type="entry name" value="TRYPSIN_SER"/>
</dbReference>
<evidence type="ECO:0000259" key="27">
    <source>
        <dbReference type="PROSITE" id="PS50070"/>
    </source>
</evidence>
<evidence type="ECO:0000313" key="30">
    <source>
        <dbReference type="EMBL" id="KAH1166524.1"/>
    </source>
</evidence>
<dbReference type="PROSITE" id="PS51092">
    <property type="entry name" value="FN2_2"/>
    <property type="match status" value="1"/>
</dbReference>
<evidence type="ECO:0000256" key="2">
    <source>
        <dbReference type="ARBA" id="ARBA00022525"/>
    </source>
</evidence>
<sequence>MCGGAGIESSVLAYGDWLRLAPGVSEVSDRPKSCQSEKRTLCSIADWTVMSHVQEGPDPAYRAEQTPDWRTSCHSAVILVVIERGGQESPPPIDPFVSAPSWGSRRGGSWGRAVAVGLGCGEGAGAVGVGRGAGGGWDVGGAGGSCCGAWGGAGAAPALHSAMMSLLLLLVLLLSPGATVPDRRDKPPPRMKGEVTAASGEPCHFPFRYQRKMHHSCLRDGLRGHRAWCATTENYDRDHKWTLCGEDKRVTDPCKPNPCENGGACKSGQDGYRCVCPARFHGRHCQKESCLEERLLASFPEGERWLRYRPPSVEECHCAGGKAVCRPAHGKACPTNPCLNGGHCMEVKREPVCSCRNGYAGLFCDIDRRQACYAGSGLLYRGMAHTTLSGAQCLPWDSHLLSHEFSSRSLRDALSLGLGGHAFCRNPDNDSRPWCYTLREEQLSWEFCSVPPCERHAAGAVDTAEAGARPEAKPTPTSPSGSSAQGCGQRYKKSLSLRSRVVGGMLALPGSHPYLAALSLGEHFCGGTLIASCWVLTAAHCLQHRPNISHISVRLGQTHYNRSEQGSAELRVQDYVLHENYSQATKSHDIALVRLKAKAAGHCAEFSHSISPACLPRALEPLNASRPCEIAGWGHLYEGAGQLSESLQEAVLPIIPHEQCRSPELHGARISTDMLCAGYLEGGTDACQGDSGGPLVCEEQGRATLRGIVSWGVGCGEQDKPGVYTNVAHYLAWIQGHTG</sequence>
<evidence type="ECO:0000256" key="22">
    <source>
        <dbReference type="PROSITE-ProRule" id="PRU00121"/>
    </source>
</evidence>
<comment type="caution">
    <text evidence="30">The sequence shown here is derived from an EMBL/GenBank/DDBJ whole genome shotgun (WGS) entry which is preliminary data.</text>
</comment>
<dbReference type="Proteomes" id="UP000827986">
    <property type="component" value="Unassembled WGS sequence"/>
</dbReference>
<dbReference type="InterPro" id="IPR018114">
    <property type="entry name" value="TRYPSIN_HIS"/>
</dbReference>
<feature type="disulfide bond" evidence="21">
    <location>
        <begin position="276"/>
        <end position="285"/>
    </location>
</feature>
<dbReference type="SMART" id="SM00130">
    <property type="entry name" value="KR"/>
    <property type="match status" value="1"/>
</dbReference>
<dbReference type="SMART" id="SM00181">
    <property type="entry name" value="EGF"/>
    <property type="match status" value="2"/>
</dbReference>
<keyword evidence="31" id="KW-1185">Reference proteome</keyword>
<dbReference type="InterPro" id="IPR013806">
    <property type="entry name" value="Kringle-like"/>
</dbReference>
<dbReference type="PRINTS" id="PR00722">
    <property type="entry name" value="CHYMOTRYPSIN"/>
</dbReference>
<keyword evidence="12" id="KW-0865">Zymogen</keyword>
<evidence type="ECO:0000256" key="1">
    <source>
        <dbReference type="ARBA" id="ARBA00004613"/>
    </source>
</evidence>
<dbReference type="GO" id="GO:0005791">
    <property type="term" value="C:rough endoplasmic reticulum"/>
    <property type="evidence" value="ECO:0007669"/>
    <property type="project" value="TreeGrafter"/>
</dbReference>
<dbReference type="GO" id="GO:0007596">
    <property type="term" value="P:blood coagulation"/>
    <property type="evidence" value="ECO:0007669"/>
    <property type="project" value="UniProtKB-KW"/>
</dbReference>
<evidence type="ECO:0000256" key="7">
    <source>
        <dbReference type="ARBA" id="ARBA00022729"/>
    </source>
</evidence>
<dbReference type="PRINTS" id="PR00018">
    <property type="entry name" value="KRINGLE"/>
</dbReference>
<keyword evidence="8" id="KW-0677">Repeat</keyword>
<comment type="subcellular location">
    <subcellularLocation>
        <location evidence="1">Secreted</location>
    </subcellularLocation>
</comment>
<keyword evidence="3 21" id="KW-0245">EGF-like domain</keyword>
<evidence type="ECO:0000259" key="29">
    <source>
        <dbReference type="PROSITE" id="PS51092"/>
    </source>
</evidence>
<dbReference type="InterPro" id="IPR009003">
    <property type="entry name" value="Peptidase_S1_PA"/>
</dbReference>
<evidence type="ECO:0000256" key="23">
    <source>
        <dbReference type="PROSITE-ProRule" id="PRU00479"/>
    </source>
</evidence>
<evidence type="ECO:0000256" key="17">
    <source>
        <dbReference type="ARBA" id="ARBA00037517"/>
    </source>
</evidence>
<dbReference type="PANTHER" id="PTHR24264">
    <property type="entry name" value="TRYPSIN-RELATED"/>
    <property type="match status" value="1"/>
</dbReference>
<dbReference type="InterPro" id="IPR001881">
    <property type="entry name" value="EGF-like_Ca-bd_dom"/>
</dbReference>
<keyword evidence="14" id="KW-0325">Glycoprotein</keyword>
<dbReference type="GO" id="GO:0031638">
    <property type="term" value="P:zymogen activation"/>
    <property type="evidence" value="ECO:0007669"/>
    <property type="project" value="TreeGrafter"/>
</dbReference>
<evidence type="ECO:0000313" key="31">
    <source>
        <dbReference type="Proteomes" id="UP000827986"/>
    </source>
</evidence>
<dbReference type="FunFam" id="2.10.25.10:FF:000255">
    <property type="entry name" value="Sushi, nidogen and EGF-like domains 1"/>
    <property type="match status" value="1"/>
</dbReference>
<proteinExistence type="predicted"/>
<evidence type="ECO:0000256" key="5">
    <source>
        <dbReference type="ARBA" id="ARBA00022670"/>
    </source>
</evidence>
<dbReference type="PROSITE" id="PS00022">
    <property type="entry name" value="EGF_1"/>
    <property type="match status" value="2"/>
</dbReference>
<dbReference type="Gene3D" id="2.10.10.10">
    <property type="entry name" value="Fibronectin, type II, collagen-binding"/>
    <property type="match status" value="1"/>
</dbReference>
<feature type="domain" description="Peptidase S1" evidence="28">
    <location>
        <begin position="501"/>
        <end position="739"/>
    </location>
</feature>
<dbReference type="Pfam" id="PF00008">
    <property type="entry name" value="EGF"/>
    <property type="match status" value="2"/>
</dbReference>
<dbReference type="InterPro" id="IPR001314">
    <property type="entry name" value="Peptidase_S1A"/>
</dbReference>
<keyword evidence="10 24" id="KW-0720">Serine protease</keyword>
<evidence type="ECO:0000256" key="14">
    <source>
        <dbReference type="ARBA" id="ARBA00023180"/>
    </source>
</evidence>
<comment type="function">
    <text evidence="17">Factor XII is a serum glycoprotein that participates in the initiation of blood coagulation, fibrinolysis, and the generation of bradykinin and angiotensin. Prekallikrein is cleaved by factor XII to form kallikrein, which then cleaves factor XII first to alpha-factor XIIa and then trypsin cleaves it to beta-factor XIIa. Alpha-factor XIIa activates factor XI to factor XIa.</text>
</comment>
<keyword evidence="7" id="KW-0732">Signal</keyword>
<dbReference type="PROSITE" id="PS00134">
    <property type="entry name" value="TRYPSIN_HIS"/>
    <property type="match status" value="1"/>
</dbReference>
<dbReference type="Pfam" id="PF00089">
    <property type="entry name" value="Trypsin"/>
    <property type="match status" value="1"/>
</dbReference>
<dbReference type="SUPFAM" id="SSF57196">
    <property type="entry name" value="EGF/Laminin"/>
    <property type="match status" value="1"/>
</dbReference>
<evidence type="ECO:0000256" key="12">
    <source>
        <dbReference type="ARBA" id="ARBA00023145"/>
    </source>
</evidence>
<dbReference type="PANTHER" id="PTHR24264:SF46">
    <property type="entry name" value="COAGULATION FACTOR XII"/>
    <property type="match status" value="1"/>
</dbReference>
<reference evidence="30" key="1">
    <citation type="submission" date="2021-09" db="EMBL/GenBank/DDBJ databases">
        <title>The genome of Mauremys mutica provides insights into the evolution of semi-aquatic lifestyle.</title>
        <authorList>
            <person name="Gong S."/>
            <person name="Gao Y."/>
        </authorList>
    </citation>
    <scope>NUCLEOTIDE SEQUENCE</scope>
    <source>
        <strain evidence="30">MM-2020</strain>
        <tissue evidence="30">Muscle</tissue>
    </source>
</reference>
<dbReference type="PROSITE" id="PS01186">
    <property type="entry name" value="EGF_2"/>
    <property type="match status" value="1"/>
</dbReference>
<dbReference type="InterPro" id="IPR036943">
    <property type="entry name" value="FN_type2_sf"/>
</dbReference>
<dbReference type="CDD" id="cd00190">
    <property type="entry name" value="Tryp_SPc"/>
    <property type="match status" value="1"/>
</dbReference>
<feature type="domain" description="Kringle" evidence="27">
    <location>
        <begin position="371"/>
        <end position="453"/>
    </location>
</feature>
<dbReference type="Gene3D" id="2.10.25.10">
    <property type="entry name" value="Laminin"/>
    <property type="match status" value="2"/>
</dbReference>